<protein>
    <submittedName>
        <fullName evidence="1">Uncharacterized protein</fullName>
    </submittedName>
</protein>
<comment type="caution">
    <text evidence="1">The sequence shown here is derived from an EMBL/GenBank/DDBJ whole genome shotgun (WGS) entry which is preliminary data.</text>
</comment>
<sequence length="73" mass="7702">MRELHEVETMEVAGGVSFADAMDTIKAGIDGLKSWMKKEDGAPSASDALMTIGAGIGGIIGSITESISKWFRK</sequence>
<evidence type="ECO:0000313" key="2">
    <source>
        <dbReference type="Proteomes" id="UP001611251"/>
    </source>
</evidence>
<keyword evidence="2" id="KW-1185">Reference proteome</keyword>
<name>A0ABW7PS59_9GAMM</name>
<accession>A0ABW7PS59</accession>
<dbReference type="Proteomes" id="UP001611251">
    <property type="component" value="Unassembled WGS sequence"/>
</dbReference>
<evidence type="ECO:0000313" key="1">
    <source>
        <dbReference type="EMBL" id="MFH8133137.1"/>
    </source>
</evidence>
<gene>
    <name evidence="1" type="ORF">ABU178_02920</name>
</gene>
<organism evidence="1 2">
    <name type="scientific">Pantoea osteomyelitidis</name>
    <dbReference type="NCBI Taxonomy" id="3230026"/>
    <lineage>
        <taxon>Bacteria</taxon>
        <taxon>Pseudomonadati</taxon>
        <taxon>Pseudomonadota</taxon>
        <taxon>Gammaproteobacteria</taxon>
        <taxon>Enterobacterales</taxon>
        <taxon>Erwiniaceae</taxon>
        <taxon>Pantoea</taxon>
    </lineage>
</organism>
<dbReference type="RefSeq" id="WP_397211824.1">
    <property type="nucleotide sequence ID" value="NZ_JBGFSN010000003.1"/>
</dbReference>
<proteinExistence type="predicted"/>
<reference evidence="1 2" key="1">
    <citation type="submission" date="2024-08" db="EMBL/GenBank/DDBJ databases">
        <title>Pantoea ronii - a newly identified human opportunistic pathogen.</title>
        <authorList>
            <person name="Keidar-Friedman D."/>
            <person name="Sorek N."/>
            <person name="Leshin-Carmel D."/>
            <person name="Tsur A."/>
            <person name="Amsalem M."/>
            <person name="Tolkach D."/>
            <person name="Brosh-Nissimov T."/>
        </authorList>
    </citation>
    <scope>NUCLEOTIDE SEQUENCE [LARGE SCALE GENOMIC DNA]</scope>
    <source>
        <strain evidence="1 2">AA23256</strain>
    </source>
</reference>
<dbReference type="EMBL" id="JBGFSN010000003">
    <property type="protein sequence ID" value="MFH8133137.1"/>
    <property type="molecule type" value="Genomic_DNA"/>
</dbReference>